<keyword evidence="4" id="KW-0732">Signal</keyword>
<dbReference type="InterPro" id="IPR009009">
    <property type="entry name" value="RlpA-like_DPBB"/>
</dbReference>
<comment type="similarity">
    <text evidence="1 2">Belongs to the RlpA family.</text>
</comment>
<reference evidence="5" key="2">
    <citation type="submission" date="2022-04" db="EMBL/GenBank/DDBJ databases">
        <authorList>
            <person name="Bromfield E.S.P."/>
            <person name="Cloutier S."/>
        </authorList>
    </citation>
    <scope>NUCLEOTIDE SEQUENCE</scope>
    <source>
        <strain evidence="5">1S5</strain>
    </source>
</reference>
<reference evidence="5" key="1">
    <citation type="journal article" date="2017" name="Syst. Appl. Microbiol.">
        <title>Soybeans inoculated with root zone soils of Canadian native legumes harbour diverse and novel Bradyrhizobium spp. that possess agricultural potential.</title>
        <authorList>
            <person name="Bromfield E.S.P."/>
            <person name="Cloutier S."/>
            <person name="Tambong J.T."/>
            <person name="Tran Thi T.V."/>
        </authorList>
    </citation>
    <scope>NUCLEOTIDE SEQUENCE</scope>
    <source>
        <strain evidence="5">1S5</strain>
    </source>
</reference>
<sequence length="207" mass="22427">MKRWSGQPALLAATAIAASCIAFDGGIESAHAKFGRITKSAIVPGATPREVHDHTRDANGSPNANDLPSLATKSPRRRQRAAGQGPKAHGDIRRATHRKSNHQHAFHKKHPRRETPLFGLASFYSEDQMTASGERFNKHALHAAHPSLPFGTRLRVTNVLNKKSVIVRVNDRGPFVHGRIIDGTSGAAQALGMIKIGVVNVTLEIVR</sequence>
<dbReference type="InterPro" id="IPR012997">
    <property type="entry name" value="RplA"/>
</dbReference>
<keyword evidence="1" id="KW-0456">Lyase</keyword>
<dbReference type="GO" id="GO:0005886">
    <property type="term" value="C:plasma membrane"/>
    <property type="evidence" value="ECO:0007669"/>
    <property type="project" value="UniProtKB-SubCell"/>
</dbReference>
<feature type="chain" id="PRO_5043467635" description="Endolytic peptidoglycan transglycosylase RlpA" evidence="4">
    <location>
        <begin position="25"/>
        <end position="207"/>
    </location>
</feature>
<organism evidence="5 6">
    <name type="scientific">Bradyrhizobium barranii subsp. apii</name>
    <dbReference type="NCBI Taxonomy" id="2819348"/>
    <lineage>
        <taxon>Bacteria</taxon>
        <taxon>Pseudomonadati</taxon>
        <taxon>Pseudomonadota</taxon>
        <taxon>Alphaproteobacteria</taxon>
        <taxon>Hyphomicrobiales</taxon>
        <taxon>Nitrobacteraceae</taxon>
        <taxon>Bradyrhizobium</taxon>
        <taxon>Bradyrhizobium barranii</taxon>
    </lineage>
</organism>
<evidence type="ECO:0000256" key="3">
    <source>
        <dbReference type="SAM" id="MobiDB-lite"/>
    </source>
</evidence>
<dbReference type="Pfam" id="PF03330">
    <property type="entry name" value="DPBB_1"/>
    <property type="match status" value="1"/>
</dbReference>
<dbReference type="NCBIfam" id="TIGR00413">
    <property type="entry name" value="rlpA"/>
    <property type="match status" value="1"/>
</dbReference>
<dbReference type="PROSITE" id="PS51257">
    <property type="entry name" value="PROKAR_LIPOPROTEIN"/>
    <property type="match status" value="1"/>
</dbReference>
<keyword evidence="1" id="KW-0961">Cell wall biogenesis/degradation</keyword>
<dbReference type="PANTHER" id="PTHR34183">
    <property type="entry name" value="ENDOLYTIC PEPTIDOGLYCAN TRANSGLYCOSYLASE RLPA"/>
    <property type="match status" value="1"/>
</dbReference>
<dbReference type="HAMAP" id="MF_02071">
    <property type="entry name" value="RlpA"/>
    <property type="match status" value="1"/>
</dbReference>
<comment type="subcellular location">
    <subcellularLocation>
        <location evidence="1">Cell membrane</location>
        <topology evidence="1">Lipid-anchor</topology>
    </subcellularLocation>
</comment>
<proteinExistence type="inferred from homology"/>
<evidence type="ECO:0000256" key="4">
    <source>
        <dbReference type="SAM" id="SignalP"/>
    </source>
</evidence>
<dbReference type="Gene3D" id="2.40.40.10">
    <property type="entry name" value="RlpA-like domain"/>
    <property type="match status" value="1"/>
</dbReference>
<evidence type="ECO:0000256" key="1">
    <source>
        <dbReference type="HAMAP-Rule" id="MF_02071"/>
    </source>
</evidence>
<dbReference type="Proteomes" id="UP000551709">
    <property type="component" value="Chromosome"/>
</dbReference>
<keyword evidence="1" id="KW-0564">Palmitate</keyword>
<feature type="region of interest" description="Disordered" evidence="3">
    <location>
        <begin position="45"/>
        <end position="110"/>
    </location>
</feature>
<dbReference type="InterPro" id="IPR036908">
    <property type="entry name" value="RlpA-like_sf"/>
</dbReference>
<dbReference type="EC" id="4.2.2.-" evidence="1"/>
<dbReference type="SUPFAM" id="SSF50685">
    <property type="entry name" value="Barwin-like endoglucanases"/>
    <property type="match status" value="1"/>
</dbReference>
<name>A0A8T5VA68_9BRAD</name>
<dbReference type="RefSeq" id="WP_224580730.1">
    <property type="nucleotide sequence ID" value="NZ_CP096255.1"/>
</dbReference>
<feature type="compositionally biased region" description="Basic residues" evidence="3">
    <location>
        <begin position="95"/>
        <end position="110"/>
    </location>
</feature>
<evidence type="ECO:0000256" key="2">
    <source>
        <dbReference type="RuleBase" id="RU003495"/>
    </source>
</evidence>
<comment type="function">
    <text evidence="1">Lytic transglycosylase with a strong preference for naked glycan strands that lack stem peptides.</text>
</comment>
<evidence type="ECO:0000313" key="6">
    <source>
        <dbReference type="Proteomes" id="UP000551709"/>
    </source>
</evidence>
<dbReference type="EMBL" id="CP096255">
    <property type="protein sequence ID" value="UPT84085.1"/>
    <property type="molecule type" value="Genomic_DNA"/>
</dbReference>
<dbReference type="PANTHER" id="PTHR34183:SF1">
    <property type="entry name" value="ENDOLYTIC PEPTIDOGLYCAN TRANSGLYCOSYLASE RLPA"/>
    <property type="match status" value="1"/>
</dbReference>
<gene>
    <name evidence="1" type="primary">rlpA</name>
    <name evidence="5" type="ORF">HAP41_0000027245</name>
</gene>
<accession>A0A8T5VA68</accession>
<keyword evidence="1" id="KW-0472">Membrane</keyword>
<dbReference type="InterPro" id="IPR034718">
    <property type="entry name" value="RlpA"/>
</dbReference>
<dbReference type="GO" id="GO:0008932">
    <property type="term" value="F:lytic endotransglycosylase activity"/>
    <property type="evidence" value="ECO:0007669"/>
    <property type="project" value="UniProtKB-UniRule"/>
</dbReference>
<dbReference type="GO" id="GO:0000270">
    <property type="term" value="P:peptidoglycan metabolic process"/>
    <property type="evidence" value="ECO:0007669"/>
    <property type="project" value="UniProtKB-UniRule"/>
</dbReference>
<dbReference type="GO" id="GO:0071555">
    <property type="term" value="P:cell wall organization"/>
    <property type="evidence" value="ECO:0007669"/>
    <property type="project" value="UniProtKB-KW"/>
</dbReference>
<evidence type="ECO:0000313" key="5">
    <source>
        <dbReference type="EMBL" id="UPT84085.1"/>
    </source>
</evidence>
<keyword evidence="1" id="KW-1003">Cell membrane</keyword>
<feature type="signal peptide" evidence="4">
    <location>
        <begin position="1"/>
        <end position="24"/>
    </location>
</feature>
<protein>
    <recommendedName>
        <fullName evidence="1">Endolytic peptidoglycan transglycosylase RlpA</fullName>
        <ecNumber evidence="1">4.2.2.-</ecNumber>
    </recommendedName>
</protein>
<keyword evidence="1" id="KW-0449">Lipoprotein</keyword>
<dbReference type="AlphaFoldDB" id="A0A8T5VA68"/>
<dbReference type="CDD" id="cd22268">
    <property type="entry name" value="DPBB_RlpA-like"/>
    <property type="match status" value="1"/>
</dbReference>